<dbReference type="EMBL" id="CAJVCH010159339">
    <property type="protein sequence ID" value="CAG7728151.1"/>
    <property type="molecule type" value="Genomic_DNA"/>
</dbReference>
<keyword evidence="2" id="KW-1185">Reference proteome</keyword>
<sequence>MAEHKNCNFKEDSNNPASAVFSIDLVVKCIFQHLNKNFQDVKTFRLISPTCNRISLSHFTANSKINTKRLSVLPARSSGVFVNPDSVEDTLATFTSLDVKGFPSLSSPGVNSFLKIHGGHINHLTLFGPIRTLDIPQFQMLIGDWLPSLRTLIFNSRNLHNSQFENGRRVRTGYRTLQNLKELSFGSDIFKINTLTEMELIIFQDILLASPNLECLKIFEPELLDVVLACNKGHLLKELTFYPQILLGDRRTRKYFKHLRRQSPKLREIEFCANTLKTDEDVRQLRADVTSCLLTQSKDSLKTLKITFDDSSPGQSFPLQLDLPVFHELGRFVSFELHKTS</sequence>
<accession>A0A8J2P8W7</accession>
<name>A0A8J2P8W7_9HEXA</name>
<organism evidence="1 2">
    <name type="scientific">Allacma fusca</name>
    <dbReference type="NCBI Taxonomy" id="39272"/>
    <lineage>
        <taxon>Eukaryota</taxon>
        <taxon>Metazoa</taxon>
        <taxon>Ecdysozoa</taxon>
        <taxon>Arthropoda</taxon>
        <taxon>Hexapoda</taxon>
        <taxon>Collembola</taxon>
        <taxon>Symphypleona</taxon>
        <taxon>Sminthuridae</taxon>
        <taxon>Allacma</taxon>
    </lineage>
</organism>
<evidence type="ECO:0000313" key="1">
    <source>
        <dbReference type="EMBL" id="CAG7728151.1"/>
    </source>
</evidence>
<evidence type="ECO:0000313" key="2">
    <source>
        <dbReference type="Proteomes" id="UP000708208"/>
    </source>
</evidence>
<proteinExistence type="predicted"/>
<gene>
    <name evidence="1" type="ORF">AFUS01_LOCUS16955</name>
</gene>
<reference evidence="1" key="1">
    <citation type="submission" date="2021-06" db="EMBL/GenBank/DDBJ databases">
        <authorList>
            <person name="Hodson N. C."/>
            <person name="Mongue J. A."/>
            <person name="Jaron S. K."/>
        </authorList>
    </citation>
    <scope>NUCLEOTIDE SEQUENCE</scope>
</reference>
<dbReference type="Proteomes" id="UP000708208">
    <property type="component" value="Unassembled WGS sequence"/>
</dbReference>
<protein>
    <submittedName>
        <fullName evidence="1">Uncharacterized protein</fullName>
    </submittedName>
</protein>
<dbReference type="AlphaFoldDB" id="A0A8J2P8W7"/>
<comment type="caution">
    <text evidence="1">The sequence shown here is derived from an EMBL/GenBank/DDBJ whole genome shotgun (WGS) entry which is preliminary data.</text>
</comment>